<name>A0A8B8AZD4_CRAVI</name>
<protein>
    <submittedName>
        <fullName evidence="4">Tenascin-like isoform X1</fullName>
    </submittedName>
</protein>
<feature type="domain" description="EB" evidence="2">
    <location>
        <begin position="130"/>
        <end position="182"/>
    </location>
</feature>
<feature type="domain" description="EB" evidence="2">
    <location>
        <begin position="42"/>
        <end position="94"/>
    </location>
</feature>
<dbReference type="Proteomes" id="UP000694844">
    <property type="component" value="Chromosome 8"/>
</dbReference>
<feature type="domain" description="EB" evidence="2">
    <location>
        <begin position="212"/>
        <end position="267"/>
    </location>
</feature>
<sequence>MHVNCSTSKHDEYLISKDYNCREHDSYCARIGKTCICQCFFGYSITNGHCLRANVHVGYPCSSHLQCNGTDFSGVCRDGRCHCQLGYLEIHEICYAANVRVGYPCSSHLQCTGTNNSGVCRDRFCQCQLGYLQINGSCYSGNVPMNQSCIFSHQCSDFPDSVCLEGRCKCINKYRAENVHDCVTKKAAVGGVCTQTVQCVAKAVCSEGRCACRPEHIFIDDDCYRRDVLLNQTCMHSHQCSASPYAACLEDRCKCIDGYKAKNDRFCEKGKSSYGGFCSQSDECTHSTVCKNERCTCKPGFVFINSDCHENVHQEVLDQHQDAQGSTSVHVSTVGILFGGFFLGVFITAGFVFIIYRKFKFSGIKRTEPSVLFTEKVYSLAKADEFIQSGPSSPQNTMREVINIAPHKPPEYSYVSHKPQRQPRNEDIYNHLNEKEEHEDSDNYDHACAATFDIGDSSLYNKVKRKMHIPIFPEEMNADINGYSIVKL</sequence>
<accession>A0A8B8AZD4</accession>
<organism evidence="3 4">
    <name type="scientific">Crassostrea virginica</name>
    <name type="common">Eastern oyster</name>
    <dbReference type="NCBI Taxonomy" id="6565"/>
    <lineage>
        <taxon>Eukaryota</taxon>
        <taxon>Metazoa</taxon>
        <taxon>Spiralia</taxon>
        <taxon>Lophotrochozoa</taxon>
        <taxon>Mollusca</taxon>
        <taxon>Bivalvia</taxon>
        <taxon>Autobranchia</taxon>
        <taxon>Pteriomorphia</taxon>
        <taxon>Ostreida</taxon>
        <taxon>Ostreoidea</taxon>
        <taxon>Ostreidae</taxon>
        <taxon>Crassostrea</taxon>
    </lineage>
</organism>
<evidence type="ECO:0000259" key="2">
    <source>
        <dbReference type="Pfam" id="PF01683"/>
    </source>
</evidence>
<evidence type="ECO:0000256" key="1">
    <source>
        <dbReference type="SAM" id="Phobius"/>
    </source>
</evidence>
<dbReference type="OrthoDB" id="5912242at2759"/>
<proteinExistence type="predicted"/>
<dbReference type="InterPro" id="IPR006149">
    <property type="entry name" value="EB_dom"/>
</dbReference>
<keyword evidence="1" id="KW-0472">Membrane</keyword>
<dbReference type="KEGG" id="cvn:111105922"/>
<evidence type="ECO:0000313" key="3">
    <source>
        <dbReference type="Proteomes" id="UP000694844"/>
    </source>
</evidence>
<keyword evidence="3" id="KW-1185">Reference proteome</keyword>
<feature type="transmembrane region" description="Helical" evidence="1">
    <location>
        <begin position="334"/>
        <end position="356"/>
    </location>
</feature>
<dbReference type="AlphaFoldDB" id="A0A8B8AZD4"/>
<dbReference type="GeneID" id="111105922"/>
<evidence type="ECO:0000313" key="4">
    <source>
        <dbReference type="RefSeq" id="XP_022296123.1"/>
    </source>
</evidence>
<dbReference type="PANTHER" id="PTHR39069">
    <property type="entry name" value="ECDYSONE-INDUCIBLE GENE E1, ISOFORM A"/>
    <property type="match status" value="1"/>
</dbReference>
<gene>
    <name evidence="4" type="primary">LOC111105922</name>
</gene>
<keyword evidence="1" id="KW-1133">Transmembrane helix</keyword>
<dbReference type="PANTHER" id="PTHR39069:SF8">
    <property type="entry name" value="FI17111P1"/>
    <property type="match status" value="1"/>
</dbReference>
<dbReference type="RefSeq" id="XP_022296123.1">
    <property type="nucleotide sequence ID" value="XM_022440415.1"/>
</dbReference>
<reference evidence="4" key="1">
    <citation type="submission" date="2025-08" db="UniProtKB">
        <authorList>
            <consortium name="RefSeq"/>
        </authorList>
    </citation>
    <scope>IDENTIFICATION</scope>
    <source>
        <tissue evidence="4">Whole sample</tissue>
    </source>
</reference>
<keyword evidence="1" id="KW-0812">Transmembrane</keyword>
<dbReference type="Pfam" id="PF01683">
    <property type="entry name" value="EB"/>
    <property type="match status" value="3"/>
</dbReference>